<dbReference type="AlphaFoldDB" id="A0A6J7RMC9"/>
<gene>
    <name evidence="1" type="ORF">UFOPK4092_01489</name>
</gene>
<name>A0A6J7RMC9_9ZZZZ</name>
<reference evidence="1" key="1">
    <citation type="submission" date="2020-05" db="EMBL/GenBank/DDBJ databases">
        <authorList>
            <person name="Chiriac C."/>
            <person name="Salcher M."/>
            <person name="Ghai R."/>
            <person name="Kavagutti S V."/>
        </authorList>
    </citation>
    <scope>NUCLEOTIDE SEQUENCE</scope>
</reference>
<proteinExistence type="predicted"/>
<protein>
    <submittedName>
        <fullName evidence="1">Unannotated protein</fullName>
    </submittedName>
</protein>
<dbReference type="EMBL" id="CAFBPJ010000225">
    <property type="protein sequence ID" value="CAB5029640.1"/>
    <property type="molecule type" value="Genomic_DNA"/>
</dbReference>
<sequence length="133" mass="13990">MNRLLATVASGTLLLGLGLVAPAVAQAAPANPKVSNCGELSTKPKGIVLTCADANTALETLKWTTWNADTAKGTGVYSFNDCEPTCVAGQFHRYDVNVTLSNAKTVKGAKVFSKARVTFPGITDQTNKTFKLN</sequence>
<accession>A0A6J7RMC9</accession>
<evidence type="ECO:0000313" key="1">
    <source>
        <dbReference type="EMBL" id="CAB5029640.1"/>
    </source>
</evidence>
<organism evidence="1">
    <name type="scientific">freshwater metagenome</name>
    <dbReference type="NCBI Taxonomy" id="449393"/>
    <lineage>
        <taxon>unclassified sequences</taxon>
        <taxon>metagenomes</taxon>
        <taxon>ecological metagenomes</taxon>
    </lineage>
</organism>